<sequence>MASSASKDAVFLLLLPHIAQVIYSSKDYTRGKNPYISMQFYLLKSNEGAKCAEKYTQKGPGKQRLGDLDGMDASSRN</sequence>
<feature type="region of interest" description="Disordered" evidence="1">
    <location>
        <begin position="54"/>
        <end position="77"/>
    </location>
</feature>
<accession>A0A2H3CAH8</accession>
<feature type="signal peptide" evidence="2">
    <location>
        <begin position="1"/>
        <end position="24"/>
    </location>
</feature>
<evidence type="ECO:0000313" key="3">
    <source>
        <dbReference type="EMBL" id="PBK80071.1"/>
    </source>
</evidence>
<proteinExistence type="predicted"/>
<evidence type="ECO:0000256" key="1">
    <source>
        <dbReference type="SAM" id="MobiDB-lite"/>
    </source>
</evidence>
<evidence type="ECO:0000256" key="2">
    <source>
        <dbReference type="SAM" id="SignalP"/>
    </source>
</evidence>
<dbReference type="InParanoid" id="A0A2H3CAH8"/>
<reference evidence="4" key="1">
    <citation type="journal article" date="2017" name="Nat. Ecol. Evol.">
        <title>Genome expansion and lineage-specific genetic innovations in the forest pathogenic fungi Armillaria.</title>
        <authorList>
            <person name="Sipos G."/>
            <person name="Prasanna A.N."/>
            <person name="Walter M.C."/>
            <person name="O'Connor E."/>
            <person name="Balint B."/>
            <person name="Krizsan K."/>
            <person name="Kiss B."/>
            <person name="Hess J."/>
            <person name="Varga T."/>
            <person name="Slot J."/>
            <person name="Riley R."/>
            <person name="Boka B."/>
            <person name="Rigling D."/>
            <person name="Barry K."/>
            <person name="Lee J."/>
            <person name="Mihaltcheva S."/>
            <person name="LaButti K."/>
            <person name="Lipzen A."/>
            <person name="Waldron R."/>
            <person name="Moloney N.M."/>
            <person name="Sperisen C."/>
            <person name="Kredics L."/>
            <person name="Vagvoelgyi C."/>
            <person name="Patrignani A."/>
            <person name="Fitzpatrick D."/>
            <person name="Nagy I."/>
            <person name="Doyle S."/>
            <person name="Anderson J.B."/>
            <person name="Grigoriev I.V."/>
            <person name="Gueldener U."/>
            <person name="Muensterkoetter M."/>
            <person name="Nagy L.G."/>
        </authorList>
    </citation>
    <scope>NUCLEOTIDE SEQUENCE [LARGE SCALE GENOMIC DNA]</scope>
    <source>
        <strain evidence="4">Ar21-2</strain>
    </source>
</reference>
<dbReference type="AlphaFoldDB" id="A0A2H3CAH8"/>
<gene>
    <name evidence="3" type="ORF">ARMGADRAFT_1092544</name>
</gene>
<keyword evidence="4" id="KW-1185">Reference proteome</keyword>
<protein>
    <submittedName>
        <fullName evidence="3">Uncharacterized protein</fullName>
    </submittedName>
</protein>
<dbReference type="EMBL" id="KZ293753">
    <property type="protein sequence ID" value="PBK80071.1"/>
    <property type="molecule type" value="Genomic_DNA"/>
</dbReference>
<feature type="chain" id="PRO_5013850380" evidence="2">
    <location>
        <begin position="25"/>
        <end position="77"/>
    </location>
</feature>
<keyword evidence="2" id="KW-0732">Signal</keyword>
<evidence type="ECO:0000313" key="4">
    <source>
        <dbReference type="Proteomes" id="UP000217790"/>
    </source>
</evidence>
<name>A0A2H3CAH8_ARMGA</name>
<organism evidence="3 4">
    <name type="scientific">Armillaria gallica</name>
    <name type="common">Bulbous honey fungus</name>
    <name type="synonym">Armillaria bulbosa</name>
    <dbReference type="NCBI Taxonomy" id="47427"/>
    <lineage>
        <taxon>Eukaryota</taxon>
        <taxon>Fungi</taxon>
        <taxon>Dikarya</taxon>
        <taxon>Basidiomycota</taxon>
        <taxon>Agaricomycotina</taxon>
        <taxon>Agaricomycetes</taxon>
        <taxon>Agaricomycetidae</taxon>
        <taxon>Agaricales</taxon>
        <taxon>Marasmiineae</taxon>
        <taxon>Physalacriaceae</taxon>
        <taxon>Armillaria</taxon>
    </lineage>
</organism>
<dbReference type="Proteomes" id="UP000217790">
    <property type="component" value="Unassembled WGS sequence"/>
</dbReference>